<dbReference type="EMBL" id="CAQQ02027320">
    <property type="status" value="NOT_ANNOTATED_CDS"/>
    <property type="molecule type" value="Genomic_DNA"/>
</dbReference>
<dbReference type="GO" id="GO:0007035">
    <property type="term" value="P:vacuolar acidification"/>
    <property type="evidence" value="ECO:0007669"/>
    <property type="project" value="TreeGrafter"/>
</dbReference>
<evidence type="ECO:0000256" key="5">
    <source>
        <dbReference type="ARBA" id="ARBA00022989"/>
    </source>
</evidence>
<evidence type="ECO:0000256" key="7">
    <source>
        <dbReference type="ARBA" id="ARBA00023136"/>
    </source>
</evidence>
<sequence length="143" mass="16121">MALIFRTFTNQFFKFFAAATKTRCRWSCVWPNTVFKSSIRVITPIAISLRSLGDSGQGYKQEGGIHTQTESMTKALITDEFRAGQSLGPVQLGFVAGVILRERLPAFERMLWRACRGNVFLRQAMIENALEDPSNNNPFALIK</sequence>
<accession>T1GR77</accession>
<dbReference type="EMBL" id="CAQQ02027321">
    <property type="status" value="NOT_ANNOTATED_CDS"/>
    <property type="molecule type" value="Genomic_DNA"/>
</dbReference>
<dbReference type="HOGENOM" id="CLU_1808418_0_0_1"/>
<evidence type="ECO:0000256" key="4">
    <source>
        <dbReference type="ARBA" id="ARBA00022692"/>
    </source>
</evidence>
<dbReference type="EnsemblMetazoa" id="MESCA006153-RA">
    <property type="protein sequence ID" value="MESCA006153-PA"/>
    <property type="gene ID" value="MESCA006153"/>
</dbReference>
<keyword evidence="5" id="KW-1133">Transmembrane helix</keyword>
<organism evidence="9 10">
    <name type="scientific">Megaselia scalaris</name>
    <name type="common">Humpbacked fly</name>
    <name type="synonym">Phora scalaris</name>
    <dbReference type="NCBI Taxonomy" id="36166"/>
    <lineage>
        <taxon>Eukaryota</taxon>
        <taxon>Metazoa</taxon>
        <taxon>Ecdysozoa</taxon>
        <taxon>Arthropoda</taxon>
        <taxon>Hexapoda</taxon>
        <taxon>Insecta</taxon>
        <taxon>Pterygota</taxon>
        <taxon>Neoptera</taxon>
        <taxon>Endopterygota</taxon>
        <taxon>Diptera</taxon>
        <taxon>Brachycera</taxon>
        <taxon>Muscomorpha</taxon>
        <taxon>Platypezoidea</taxon>
        <taxon>Phoridae</taxon>
        <taxon>Megaseliini</taxon>
        <taxon>Megaselia</taxon>
    </lineage>
</organism>
<comment type="subcellular location">
    <subcellularLocation>
        <location evidence="1">Membrane</location>
        <topology evidence="1">Multi-pass membrane protein</topology>
    </subcellularLocation>
</comment>
<protein>
    <recommendedName>
        <fullName evidence="8">V-type proton ATPase subunit a</fullName>
    </recommendedName>
</protein>
<dbReference type="GO" id="GO:0005886">
    <property type="term" value="C:plasma membrane"/>
    <property type="evidence" value="ECO:0007669"/>
    <property type="project" value="TreeGrafter"/>
</dbReference>
<dbReference type="STRING" id="36166.T1GR77"/>
<dbReference type="GO" id="GO:0046961">
    <property type="term" value="F:proton-transporting ATPase activity, rotational mechanism"/>
    <property type="evidence" value="ECO:0007669"/>
    <property type="project" value="InterPro"/>
</dbReference>
<evidence type="ECO:0000256" key="2">
    <source>
        <dbReference type="ARBA" id="ARBA00009904"/>
    </source>
</evidence>
<keyword evidence="6 8" id="KW-0406">Ion transport</keyword>
<dbReference type="AlphaFoldDB" id="T1GR77"/>
<dbReference type="InterPro" id="IPR002490">
    <property type="entry name" value="V-ATPase_116kDa_su"/>
</dbReference>
<reference evidence="9" key="2">
    <citation type="submission" date="2015-06" db="UniProtKB">
        <authorList>
            <consortium name="EnsemblMetazoa"/>
        </authorList>
    </citation>
    <scope>IDENTIFICATION</scope>
</reference>
<keyword evidence="4" id="KW-0812">Transmembrane</keyword>
<evidence type="ECO:0000256" key="3">
    <source>
        <dbReference type="ARBA" id="ARBA00022448"/>
    </source>
</evidence>
<dbReference type="Proteomes" id="UP000015102">
    <property type="component" value="Unassembled WGS sequence"/>
</dbReference>
<evidence type="ECO:0000256" key="8">
    <source>
        <dbReference type="RuleBase" id="RU361189"/>
    </source>
</evidence>
<dbReference type="GO" id="GO:0016471">
    <property type="term" value="C:vacuolar proton-transporting V-type ATPase complex"/>
    <property type="evidence" value="ECO:0007669"/>
    <property type="project" value="TreeGrafter"/>
</dbReference>
<dbReference type="EMBL" id="CAQQ02027319">
    <property type="status" value="NOT_ANNOTATED_CDS"/>
    <property type="molecule type" value="Genomic_DNA"/>
</dbReference>
<evidence type="ECO:0000313" key="9">
    <source>
        <dbReference type="EnsemblMetazoa" id="MESCA006153-PA"/>
    </source>
</evidence>
<comment type="similarity">
    <text evidence="2 8">Belongs to the V-ATPase 116 kDa subunit family.</text>
</comment>
<keyword evidence="8" id="KW-0375">Hydrogen ion transport</keyword>
<keyword evidence="10" id="KW-1185">Reference proteome</keyword>
<reference evidence="10" key="1">
    <citation type="submission" date="2013-02" db="EMBL/GenBank/DDBJ databases">
        <authorList>
            <person name="Hughes D."/>
        </authorList>
    </citation>
    <scope>NUCLEOTIDE SEQUENCE</scope>
    <source>
        <strain>Durham</strain>
        <strain evidence="10">NC isolate 2 -- Noor lab</strain>
    </source>
</reference>
<proteinExistence type="inferred from homology"/>
<dbReference type="PANTHER" id="PTHR11629">
    <property type="entry name" value="VACUOLAR PROTON ATPASES"/>
    <property type="match status" value="1"/>
</dbReference>
<evidence type="ECO:0000313" key="10">
    <source>
        <dbReference type="Proteomes" id="UP000015102"/>
    </source>
</evidence>
<dbReference type="PANTHER" id="PTHR11629:SF63">
    <property type="entry name" value="V-TYPE PROTON ATPASE SUBUNIT A"/>
    <property type="match status" value="1"/>
</dbReference>
<name>T1GR77_MEGSC</name>
<keyword evidence="3 8" id="KW-0813">Transport</keyword>
<comment type="function">
    <text evidence="8">Essential component of the vacuolar proton pump (V-ATPase), a multimeric enzyme that catalyzes the translocation of protons across the membranes. Required for assembly and activity of the V-ATPase.</text>
</comment>
<keyword evidence="7" id="KW-0472">Membrane</keyword>
<dbReference type="Pfam" id="PF01496">
    <property type="entry name" value="V_ATPase_I"/>
    <property type="match status" value="1"/>
</dbReference>
<evidence type="ECO:0000256" key="1">
    <source>
        <dbReference type="ARBA" id="ARBA00004141"/>
    </source>
</evidence>
<dbReference type="GO" id="GO:0033179">
    <property type="term" value="C:proton-transporting V-type ATPase, V0 domain"/>
    <property type="evidence" value="ECO:0007669"/>
    <property type="project" value="InterPro"/>
</dbReference>
<evidence type="ECO:0000256" key="6">
    <source>
        <dbReference type="ARBA" id="ARBA00023065"/>
    </source>
</evidence>
<dbReference type="GO" id="GO:0051117">
    <property type="term" value="F:ATPase binding"/>
    <property type="evidence" value="ECO:0007669"/>
    <property type="project" value="TreeGrafter"/>
</dbReference>